<sequence>MAAIVPKTSLLLDQPPSCLQFCPLNNSYLVVGTYNLVQALEAGATQSRDGSLVLFRTQDKDISEIQTIPQPSAVLDLRFHPRQNDHRGVLAAVSSTGTLSVFRLDVAGCERASLRQLAVSRCLDETDDILFLQCAWHPVLDDVMAVTDSSGAAKLLHLGRDWTIKSCTPLEVGNSLEAWSIALSSPLDTDDKQAVSVYCGGDDSSLRYALCFWDASSGLQMPNAPVTVKGRHDAGVTAILPLPLQYADGGRIVATGSYDDHVRVFAMDDPGRQQGVRRPRLVCDTNLQGGVWRLSLVDTRLRDDGSWRVRILASCMHAGPKLVELMSDADGVHWSCRAATRFDAHRSMNYASDFVAEESGEGLRCVSTSFYDKLLCLWEAANNDNMTTKPPTSLPATLTPPHLTLALYLAAQVMSVNGGIVPPAAGSSGEADADVLPKIHQALEVVHSPYSGNESRRQAQSFLEGVKEIPEAPFQGYLLASDKSQSPVVRHFALSLLEHAVRFRSATYNNEQAAALRSLVLELSQAVSMEDPAYLRNKTAQIWVELAKRWWGDEWMDMDAMLVRLWHVQDSPAHKEFVMFVLEMLSDEVFSGDDSVVTMREGVLSKACVEIFTSAAVLAEAFANRQPGPDVRHGPEGWLSRISDFLGFCLNSEAKDNEQVKSCTVKGFSTLLSLMSWSIPKAISAARCVDVMTAGLASPHVEVQKAALEALHSLYSRNNFTDDEFLQLVAPMYSIEPVQLCRRLLEWATVDPEDIDEDKYQIAKKLSEMLSSLGDYFERKSTQLPQHAANADFLHLLLLVVRNPSLMVSIPVLSTWTRILGHKTLAQSDLVSQMIGPLLDVCSSRLVRFENLPDNTTDATYLFLVEDTDTMPERHAFLGNYRRYSCQVVELIVRLRLLDAVKHILGSTEYALEKLYDGQPSFSKQNYVKHSMPALRVDAQFTLIEAALKGYKKWKRHHALSNEQPAAEVEAILESWCDKLLQMQFEDPWIRKRALQLLVFFSTTALSDNKDFMLKVLEHILMTWPALEPEYRAYNDSVRDLQGESMVELQRLAAEMPDHLLGVYDQIEGRVSEMMASGALDEKRCLAYRSFLFLIIHRSGQLDTQTKVQKLSQFVEPVKARWQDGDVRASLGSYTNFCQFLGLDKAQAYLASREAHLISDWGAAELDAEGLALQNELEDRLKALPLRPTKSFLAFSVERLDKASPAFQASHALWKDGFANILADLLEYLRFAHATHNPDNWMGLPGEMRPTVGRILSDRFWQAGISEGSKDEFYARVVDKKTTIEGLASTIRGSVRFVRETAYAAIYCMSRLDLQFYSIEGLSGPLSSALFGDSIWLSTHQQSHLLSVVRCLVDDCPVGCREQFLPELMATCFRQMDAKINGEWEKLEQQQTVEADGEAGLREEMKAESILRQVTYTAMMMVADFLDPTKKGADASNSLRKFCISRQEIVEPLLVFCTHGIRMRDTRCCGMTIRLFISLVPEFHVEPARVGADEAGGVNDNSTNTNKALSVPSELASAIREYMSSDVLKACVTSFNEPHFVEVQKELASLMAAILVYYGPLTSTPQNVLLSLPNVNARDMDRLSPYMSKPASHTRQQRAVVMDLLKDLKGVSVSEMGKLAKTTGFGNAARSSKRPARSKMAQGFMKESAAAGVGAAGGRRATPEALEGVSNLFEG</sequence>
<dbReference type="SUPFAM" id="SSF50978">
    <property type="entry name" value="WD40 repeat-like"/>
    <property type="match status" value="1"/>
</dbReference>
<dbReference type="GO" id="GO:0005737">
    <property type="term" value="C:cytoplasm"/>
    <property type="evidence" value="ECO:0007669"/>
    <property type="project" value="TreeGrafter"/>
</dbReference>
<dbReference type="InterPro" id="IPR016024">
    <property type="entry name" value="ARM-type_fold"/>
</dbReference>
<comment type="caution">
    <text evidence="5">The sequence shown here is derived from an EMBL/GenBank/DDBJ whole genome shotgun (WGS) entry which is preliminary data.</text>
</comment>
<dbReference type="InterPro" id="IPR011989">
    <property type="entry name" value="ARM-like"/>
</dbReference>
<keyword evidence="6" id="KW-1185">Reference proteome</keyword>
<dbReference type="GO" id="GO:0005049">
    <property type="term" value="F:nuclear export signal receptor activity"/>
    <property type="evidence" value="ECO:0007669"/>
    <property type="project" value="InterPro"/>
</dbReference>
<dbReference type="InterPro" id="IPR045478">
    <property type="entry name" value="Exportin-5_C"/>
</dbReference>
<dbReference type="Pfam" id="PF08389">
    <property type="entry name" value="Xpo1"/>
    <property type="match status" value="1"/>
</dbReference>
<evidence type="ECO:0000256" key="1">
    <source>
        <dbReference type="ARBA" id="ARBA00022694"/>
    </source>
</evidence>
<organism evidence="5 6">
    <name type="scientific">Ophiocordyceps camponoti-floridani</name>
    <dbReference type="NCBI Taxonomy" id="2030778"/>
    <lineage>
        <taxon>Eukaryota</taxon>
        <taxon>Fungi</taxon>
        <taxon>Dikarya</taxon>
        <taxon>Ascomycota</taxon>
        <taxon>Pezizomycotina</taxon>
        <taxon>Sordariomycetes</taxon>
        <taxon>Hypocreomycetidae</taxon>
        <taxon>Hypocreales</taxon>
        <taxon>Ophiocordycipitaceae</taxon>
        <taxon>Ophiocordyceps</taxon>
    </lineage>
</organism>
<dbReference type="InterPro" id="IPR015943">
    <property type="entry name" value="WD40/YVTN_repeat-like_dom_sf"/>
</dbReference>
<dbReference type="GO" id="GO:0005634">
    <property type="term" value="C:nucleus"/>
    <property type="evidence" value="ECO:0007669"/>
    <property type="project" value="TreeGrafter"/>
</dbReference>
<dbReference type="Proteomes" id="UP000562929">
    <property type="component" value="Unassembled WGS sequence"/>
</dbReference>
<name>A0A8H4Q878_9HYPO</name>
<evidence type="ECO:0000259" key="4">
    <source>
        <dbReference type="Pfam" id="PF19273"/>
    </source>
</evidence>
<dbReference type="PANTHER" id="PTHR11223">
    <property type="entry name" value="EXPORTIN 1/5"/>
    <property type="match status" value="1"/>
</dbReference>
<dbReference type="EMBL" id="JAACLJ010000003">
    <property type="protein sequence ID" value="KAF4589344.1"/>
    <property type="molecule type" value="Genomic_DNA"/>
</dbReference>
<accession>A0A8H4Q878</accession>
<keyword evidence="1" id="KW-0819">tRNA processing</keyword>
<evidence type="ECO:0000256" key="2">
    <source>
        <dbReference type="ARBA" id="ARBA00025147"/>
    </source>
</evidence>
<dbReference type="InterPro" id="IPR045065">
    <property type="entry name" value="XPO1/5"/>
</dbReference>
<dbReference type="Gene3D" id="2.130.10.10">
    <property type="entry name" value="YVTN repeat-like/Quinoprotein amine dehydrogenase"/>
    <property type="match status" value="1"/>
</dbReference>
<proteinExistence type="predicted"/>
<dbReference type="Pfam" id="PF19273">
    <property type="entry name" value="Exportin-5"/>
    <property type="match status" value="1"/>
</dbReference>
<dbReference type="GO" id="GO:0006405">
    <property type="term" value="P:RNA export from nucleus"/>
    <property type="evidence" value="ECO:0007669"/>
    <property type="project" value="TreeGrafter"/>
</dbReference>
<dbReference type="InterPro" id="IPR036322">
    <property type="entry name" value="WD40_repeat_dom_sf"/>
</dbReference>
<dbReference type="Gene3D" id="1.25.10.10">
    <property type="entry name" value="Leucine-rich Repeat Variant"/>
    <property type="match status" value="1"/>
</dbReference>
<evidence type="ECO:0000313" key="6">
    <source>
        <dbReference type="Proteomes" id="UP000562929"/>
    </source>
</evidence>
<dbReference type="PANTHER" id="PTHR11223:SF3">
    <property type="entry name" value="EXPORTIN-5"/>
    <property type="match status" value="1"/>
</dbReference>
<evidence type="ECO:0000259" key="3">
    <source>
        <dbReference type="Pfam" id="PF08389"/>
    </source>
</evidence>
<dbReference type="GO" id="GO:0006611">
    <property type="term" value="P:protein export from nucleus"/>
    <property type="evidence" value="ECO:0007669"/>
    <property type="project" value="InterPro"/>
</dbReference>
<dbReference type="SUPFAM" id="SSF48371">
    <property type="entry name" value="ARM repeat"/>
    <property type="match status" value="1"/>
</dbReference>
<evidence type="ECO:0000313" key="5">
    <source>
        <dbReference type="EMBL" id="KAF4589344.1"/>
    </source>
</evidence>
<protein>
    <submittedName>
        <fullName evidence="5">Armadillo-type fold protein</fullName>
    </submittedName>
</protein>
<dbReference type="OrthoDB" id="2215036at2759"/>
<dbReference type="InterPro" id="IPR013598">
    <property type="entry name" value="Exportin-1/Importin-b-like"/>
</dbReference>
<reference evidence="5 6" key="1">
    <citation type="journal article" date="2020" name="G3 (Bethesda)">
        <title>Genetic Underpinnings of Host Manipulation by Ophiocordyceps as Revealed by Comparative Transcriptomics.</title>
        <authorList>
            <person name="Will I."/>
            <person name="Das B."/>
            <person name="Trinh T."/>
            <person name="Brachmann A."/>
            <person name="Ohm R.A."/>
            <person name="de Bekker C."/>
        </authorList>
    </citation>
    <scope>NUCLEOTIDE SEQUENCE [LARGE SCALE GENOMIC DNA]</scope>
    <source>
        <strain evidence="5 6">EC05</strain>
    </source>
</reference>
<gene>
    <name evidence="5" type="ORF">GQ602_003233</name>
</gene>
<comment type="function">
    <text evidence="2">tRNA nucleus export receptor which facilitates tRNA translocation across the nuclear pore complex. Involved in pre-tRNA splicing, probably by affecting the interaction of pre-tRNA with splicing endonuclease.</text>
</comment>
<dbReference type="GO" id="GO:0008033">
    <property type="term" value="P:tRNA processing"/>
    <property type="evidence" value="ECO:0007669"/>
    <property type="project" value="UniProtKB-KW"/>
</dbReference>
<feature type="domain" description="Exportin-1/Importin-beta-like" evidence="3">
    <location>
        <begin position="532"/>
        <end position="593"/>
    </location>
</feature>
<dbReference type="GO" id="GO:0003723">
    <property type="term" value="F:RNA binding"/>
    <property type="evidence" value="ECO:0007669"/>
    <property type="project" value="TreeGrafter"/>
</dbReference>
<feature type="domain" description="Exportin-5 C-terminal" evidence="4">
    <location>
        <begin position="757"/>
        <end position="1611"/>
    </location>
</feature>
<dbReference type="GO" id="GO:0042565">
    <property type="term" value="C:RNA nuclear export complex"/>
    <property type="evidence" value="ECO:0007669"/>
    <property type="project" value="TreeGrafter"/>
</dbReference>